<gene>
    <name evidence="2" type="ORF">NBR_LOCUS16040</name>
</gene>
<keyword evidence="1" id="KW-0472">Membrane</keyword>
<dbReference type="AlphaFoldDB" id="A0A0N4YGT8"/>
<evidence type="ECO:0000313" key="4">
    <source>
        <dbReference type="WBParaSite" id="NBR_0001603901-mRNA-1"/>
    </source>
</evidence>
<evidence type="ECO:0000256" key="1">
    <source>
        <dbReference type="SAM" id="Phobius"/>
    </source>
</evidence>
<reference evidence="2 3" key="2">
    <citation type="submission" date="2018-11" db="EMBL/GenBank/DDBJ databases">
        <authorList>
            <consortium name="Pathogen Informatics"/>
        </authorList>
    </citation>
    <scope>NUCLEOTIDE SEQUENCE [LARGE SCALE GENOMIC DNA]</scope>
</reference>
<feature type="transmembrane region" description="Helical" evidence="1">
    <location>
        <begin position="16"/>
        <end position="38"/>
    </location>
</feature>
<keyword evidence="3" id="KW-1185">Reference proteome</keyword>
<sequence length="40" mass="4801">MVFVVNLFIRTIKNTLWWSVFTSIFTLSLYCFGSFVLFMK</sequence>
<dbReference type="Proteomes" id="UP000271162">
    <property type="component" value="Unassembled WGS sequence"/>
</dbReference>
<name>A0A0N4YGT8_NIPBR</name>
<keyword evidence="1" id="KW-1133">Transmembrane helix</keyword>
<evidence type="ECO:0000313" key="2">
    <source>
        <dbReference type="EMBL" id="VDL79634.1"/>
    </source>
</evidence>
<dbReference type="WBParaSite" id="NBR_0001603901-mRNA-1">
    <property type="protein sequence ID" value="NBR_0001603901-mRNA-1"/>
    <property type="gene ID" value="NBR_0001603901"/>
</dbReference>
<reference evidence="4" key="1">
    <citation type="submission" date="2017-02" db="UniProtKB">
        <authorList>
            <consortium name="WormBaseParasite"/>
        </authorList>
    </citation>
    <scope>IDENTIFICATION</scope>
</reference>
<organism evidence="4">
    <name type="scientific">Nippostrongylus brasiliensis</name>
    <name type="common">Rat hookworm</name>
    <dbReference type="NCBI Taxonomy" id="27835"/>
    <lineage>
        <taxon>Eukaryota</taxon>
        <taxon>Metazoa</taxon>
        <taxon>Ecdysozoa</taxon>
        <taxon>Nematoda</taxon>
        <taxon>Chromadorea</taxon>
        <taxon>Rhabditida</taxon>
        <taxon>Rhabditina</taxon>
        <taxon>Rhabditomorpha</taxon>
        <taxon>Strongyloidea</taxon>
        <taxon>Heligmosomidae</taxon>
        <taxon>Nippostrongylus</taxon>
    </lineage>
</organism>
<evidence type="ECO:0000313" key="3">
    <source>
        <dbReference type="Proteomes" id="UP000271162"/>
    </source>
</evidence>
<keyword evidence="1" id="KW-0812">Transmembrane</keyword>
<accession>A0A0N4YGT8</accession>
<dbReference type="EMBL" id="UYSL01022008">
    <property type="protein sequence ID" value="VDL79634.1"/>
    <property type="molecule type" value="Genomic_DNA"/>
</dbReference>
<proteinExistence type="predicted"/>
<protein>
    <submittedName>
        <fullName evidence="4">Branched-chain amino acid ABC transporter permease</fullName>
    </submittedName>
</protein>